<dbReference type="PANTHER" id="PTHR35149">
    <property type="entry name" value="SLL5132 PROTEIN"/>
    <property type="match status" value="1"/>
</dbReference>
<reference evidence="3 4" key="1">
    <citation type="submission" date="2018-08" db="EMBL/GenBank/DDBJ databases">
        <title>A genome reference for cultivated species of the human gut microbiota.</title>
        <authorList>
            <person name="Zou Y."/>
            <person name="Xue W."/>
            <person name="Luo G."/>
        </authorList>
    </citation>
    <scope>NUCLEOTIDE SEQUENCE [LARGE SCALE GENOMIC DNA]</scope>
    <source>
        <strain evidence="3 4">AM18-6</strain>
    </source>
</reference>
<evidence type="ECO:0000313" key="4">
    <source>
        <dbReference type="Proteomes" id="UP000266644"/>
    </source>
</evidence>
<feature type="domain" description="GmrSD restriction endonucleases N-terminal" evidence="1">
    <location>
        <begin position="9"/>
        <end position="243"/>
    </location>
</feature>
<dbReference type="PANTHER" id="PTHR35149:SF1">
    <property type="entry name" value="DUF5655 DOMAIN-CONTAINING PROTEIN"/>
    <property type="match status" value="1"/>
</dbReference>
<evidence type="ECO:0000259" key="1">
    <source>
        <dbReference type="Pfam" id="PF03235"/>
    </source>
</evidence>
<dbReference type="AlphaFoldDB" id="A0A396BSA2"/>
<evidence type="ECO:0000259" key="2">
    <source>
        <dbReference type="Pfam" id="PF07510"/>
    </source>
</evidence>
<organism evidence="3 4">
    <name type="scientific">Bacteroides fragilis</name>
    <dbReference type="NCBI Taxonomy" id="817"/>
    <lineage>
        <taxon>Bacteria</taxon>
        <taxon>Pseudomonadati</taxon>
        <taxon>Bacteroidota</taxon>
        <taxon>Bacteroidia</taxon>
        <taxon>Bacteroidales</taxon>
        <taxon>Bacteroidaceae</taxon>
        <taxon>Bacteroides</taxon>
    </lineage>
</organism>
<dbReference type="InterPro" id="IPR004919">
    <property type="entry name" value="GmrSD_N"/>
</dbReference>
<feature type="domain" description="GmrSD restriction endonucleases C-terminal" evidence="2">
    <location>
        <begin position="476"/>
        <end position="615"/>
    </location>
</feature>
<evidence type="ECO:0000313" key="3">
    <source>
        <dbReference type="EMBL" id="RHH05800.1"/>
    </source>
</evidence>
<name>A0A396BSA2_BACFG</name>
<sequence length="638" mass="76836">MSETKLLSLSEIFNNKIFRIPDFQRGYSWEERQLDDFWEDIQNLSPNKVHYIGLLTVEPIKESDISNIEKWEDDLWLLKKGMSAYYVIDGQQRLTTLIILLHEILRTFNDDEGINYGEKGEWIDRFLYRSYNQLYKSFVFGYEKDNPNDEYFKTKILEQESSTADKYPETLYTANLMFAKEYFAKKLAKLNKENKEAIFDKAVNRLKFNYYEIDESLDVYVTFETMNNRGKDLSHLELLKNRLIYLSTLLHEDDETKGRLRRDINETWKTIYEYLGKNKDNPLDDDFFLFNHWIMYFTYDRSQSDVYADFLLKKKFTSKNVLSGKISIGDIKTYIDSLSKCVKQWFYIFNIQYSYYSDRIKEHIQKLERVGWGAFSPMIMAVFTKENNEDLIWNFLDACERFNFLVFVVSHRSSNTQNSNIYRKTREYYVGQLDIETITADIDFLTDGEDNGNYYGWFDLERFKNHIKELFSKNDRDVFYSWSGLRYFLYEYELYLQNNANIKVTWEDFNKRKKEDTIEHIYPQSPTDTYWKSRFGHLKPTEKRQYLNSLGNLLLLSRSKNSKLQNYDFDRKKCLLNKDGKEIGYYNGSYSEIAIAKQKEWTPTEIKERGLLMLQFMEERWKFSFDDWNIAKEKILFP</sequence>
<gene>
    <name evidence="3" type="ORF">DW228_22335</name>
</gene>
<dbReference type="InterPro" id="IPR011089">
    <property type="entry name" value="GmrSD_C"/>
</dbReference>
<proteinExistence type="predicted"/>
<accession>A0A396BSA2</accession>
<dbReference type="Pfam" id="PF07510">
    <property type="entry name" value="GmrSD_C"/>
    <property type="match status" value="1"/>
</dbReference>
<dbReference type="EMBL" id="QRJE01000049">
    <property type="protein sequence ID" value="RHH05800.1"/>
    <property type="molecule type" value="Genomic_DNA"/>
</dbReference>
<dbReference type="RefSeq" id="WP_122330753.1">
    <property type="nucleotide sequence ID" value="NZ_JAQDYY010000050.1"/>
</dbReference>
<protein>
    <submittedName>
        <fullName evidence="3">DUF262 domain-containing protein</fullName>
    </submittedName>
</protein>
<dbReference type="Pfam" id="PF03235">
    <property type="entry name" value="GmrSD_N"/>
    <property type="match status" value="1"/>
</dbReference>
<comment type="caution">
    <text evidence="3">The sequence shown here is derived from an EMBL/GenBank/DDBJ whole genome shotgun (WGS) entry which is preliminary data.</text>
</comment>
<dbReference type="Proteomes" id="UP000266644">
    <property type="component" value="Unassembled WGS sequence"/>
</dbReference>